<dbReference type="InterPro" id="IPR014710">
    <property type="entry name" value="RmlC-like_jellyroll"/>
</dbReference>
<dbReference type="Proteomes" id="UP000589520">
    <property type="component" value="Unassembled WGS sequence"/>
</dbReference>
<evidence type="ECO:0000313" key="3">
    <source>
        <dbReference type="Proteomes" id="UP000589520"/>
    </source>
</evidence>
<dbReference type="Pfam" id="PF07883">
    <property type="entry name" value="Cupin_2"/>
    <property type="match status" value="1"/>
</dbReference>
<dbReference type="Gene3D" id="2.60.120.10">
    <property type="entry name" value="Jelly Rolls"/>
    <property type="match status" value="1"/>
</dbReference>
<organism evidence="2 3">
    <name type="scientific">Granulicella arctica</name>
    <dbReference type="NCBI Taxonomy" id="940613"/>
    <lineage>
        <taxon>Bacteria</taxon>
        <taxon>Pseudomonadati</taxon>
        <taxon>Acidobacteriota</taxon>
        <taxon>Terriglobia</taxon>
        <taxon>Terriglobales</taxon>
        <taxon>Acidobacteriaceae</taxon>
        <taxon>Granulicella</taxon>
    </lineage>
</organism>
<keyword evidence="2" id="KW-0560">Oxidoreductase</keyword>
<dbReference type="EMBL" id="JACCCW010000002">
    <property type="protein sequence ID" value="NYF79975.1"/>
    <property type="molecule type" value="Genomic_DNA"/>
</dbReference>
<dbReference type="PANTHER" id="PTHR36440:SF1">
    <property type="entry name" value="PUTATIVE (AFU_ORTHOLOGUE AFUA_8G07350)-RELATED"/>
    <property type="match status" value="1"/>
</dbReference>
<proteinExistence type="predicted"/>
<reference evidence="2 3" key="1">
    <citation type="submission" date="2020-07" db="EMBL/GenBank/DDBJ databases">
        <title>Genomic Encyclopedia of Type Strains, Phase IV (KMG-V): Genome sequencing to study the core and pangenomes of soil and plant-associated prokaryotes.</title>
        <authorList>
            <person name="Whitman W."/>
        </authorList>
    </citation>
    <scope>NUCLEOTIDE SEQUENCE [LARGE SCALE GENOMIC DNA]</scope>
    <source>
        <strain evidence="2 3">X4EP2</strain>
    </source>
</reference>
<evidence type="ECO:0000313" key="2">
    <source>
        <dbReference type="EMBL" id="NYF79975.1"/>
    </source>
</evidence>
<dbReference type="InterPro" id="IPR053146">
    <property type="entry name" value="QDO-like"/>
</dbReference>
<dbReference type="GO" id="GO:0051213">
    <property type="term" value="F:dioxygenase activity"/>
    <property type="evidence" value="ECO:0007669"/>
    <property type="project" value="UniProtKB-KW"/>
</dbReference>
<dbReference type="InterPro" id="IPR013096">
    <property type="entry name" value="Cupin_2"/>
</dbReference>
<dbReference type="AlphaFoldDB" id="A0A7Y9THK5"/>
<comment type="caution">
    <text evidence="2">The sequence shown here is derived from an EMBL/GenBank/DDBJ whole genome shotgun (WGS) entry which is preliminary data.</text>
</comment>
<sequence length="185" mass="19752">MADSVSGGEIRSDALIPLDDLARHLVLARGDDEGLPHIGLVGDTYTILLSGKDTAGRFCLIDMHIPPGGGPPPHRHDFEETFILLEGEIAATFRGSQSVVKTGGTVHIPANAPHQFQNKGDQPVRMLCICSPAGQEEFFAEVGVPVATRTTAPPKLEGAAQAEFVAKVIGLCPKYRTELLLPKHD</sequence>
<keyword evidence="3" id="KW-1185">Reference proteome</keyword>
<name>A0A7Y9THK5_9BACT</name>
<dbReference type="RefSeq" id="WP_179491012.1">
    <property type="nucleotide sequence ID" value="NZ_JACCCW010000002.1"/>
</dbReference>
<dbReference type="SUPFAM" id="SSF51182">
    <property type="entry name" value="RmlC-like cupins"/>
    <property type="match status" value="1"/>
</dbReference>
<keyword evidence="2" id="KW-0223">Dioxygenase</keyword>
<gene>
    <name evidence="2" type="ORF">HDF17_002295</name>
</gene>
<evidence type="ECO:0000259" key="1">
    <source>
        <dbReference type="Pfam" id="PF07883"/>
    </source>
</evidence>
<feature type="domain" description="Cupin type-2" evidence="1">
    <location>
        <begin position="63"/>
        <end position="130"/>
    </location>
</feature>
<dbReference type="InterPro" id="IPR011051">
    <property type="entry name" value="RmlC_Cupin_sf"/>
</dbReference>
<protein>
    <submittedName>
        <fullName evidence="2">Quercetin dioxygenase-like cupin family protein</fullName>
    </submittedName>
</protein>
<accession>A0A7Y9THK5</accession>
<dbReference type="PANTHER" id="PTHR36440">
    <property type="entry name" value="PUTATIVE (AFU_ORTHOLOGUE AFUA_8G07350)-RELATED"/>
    <property type="match status" value="1"/>
</dbReference>